<protein>
    <submittedName>
        <fullName evidence="4">ABC transporter ATP-binding protein</fullName>
    </submittedName>
</protein>
<evidence type="ECO:0000313" key="4">
    <source>
        <dbReference type="EMBL" id="MDM8201809.1"/>
    </source>
</evidence>
<dbReference type="PANTHER" id="PTHR43790:SF4">
    <property type="entry name" value="GUANOSINE IMPORT ATP-BINDING PROTEIN NUPO"/>
    <property type="match status" value="1"/>
</dbReference>
<keyword evidence="2 4" id="KW-0067">ATP-binding</keyword>
<reference evidence="4 5" key="1">
    <citation type="submission" date="2023-06" db="EMBL/GenBank/DDBJ databases">
        <title>Identification and characterization of horizontal gene transfer across gut microbiota members of farm animals based on homology search.</title>
        <authorList>
            <person name="Schwarzerova J."/>
            <person name="Nykrynova M."/>
            <person name="Jureckova K."/>
            <person name="Cejkova D."/>
            <person name="Rychlik I."/>
        </authorList>
    </citation>
    <scope>NUCLEOTIDE SEQUENCE [LARGE SCALE GENOMIC DNA]</scope>
    <source>
        <strain evidence="4 5">ET340</strain>
    </source>
</reference>
<dbReference type="SUPFAM" id="SSF52540">
    <property type="entry name" value="P-loop containing nucleoside triphosphate hydrolases"/>
    <property type="match status" value="2"/>
</dbReference>
<dbReference type="InterPro" id="IPR003593">
    <property type="entry name" value="AAA+_ATPase"/>
</dbReference>
<feature type="domain" description="ABC transporter" evidence="3">
    <location>
        <begin position="5"/>
        <end position="240"/>
    </location>
</feature>
<dbReference type="Gene3D" id="3.40.50.300">
    <property type="entry name" value="P-loop containing nucleotide triphosphate hydrolases"/>
    <property type="match status" value="2"/>
</dbReference>
<keyword evidence="1" id="KW-0547">Nucleotide-binding</keyword>
<proteinExistence type="predicted"/>
<gene>
    <name evidence="4" type="ORF">QUW08_10990</name>
</gene>
<dbReference type="EMBL" id="JAUDCL010000020">
    <property type="protein sequence ID" value="MDM8201809.1"/>
    <property type="molecule type" value="Genomic_DNA"/>
</dbReference>
<sequence>MKYSIQLKDITKRFPGIVANDHITIDVEQGEIHTLAGENGAGKSTLMNIIYGLYQPDEGQIFINEQPVHFQSSKDSIAHKIGMVHQHFMLIPKLTVAENIVVGQEPGSRLKVDRAGAEKRIRELSEKYGLKIDPHAKVADLSVTEQQRVEILKILYREAEILIFDEPTAVLTPQEIDEFCDILLGLKASGKTILFISHKMAEVMKISDHITVIRRGKVIGTVRKDETNVDELTRMMVGRDVNLSRRERKEFTDQPNLLELKNVSYTVNKTVKKLDGINLQLKAGEVLGIAGVDGNGQEELVQAICGQITPDSGEILFKGDNIVKKGIRARKDSGIALVPEDRHRDGLVLQYSVADNLVLGMHYQEPYAHGHTWMDYKAIHKNAETLQDDFDIRCANVDVPAGTLSGGNQQKIVIAREASRNPDVLIAVQPTRGLDIGAMEFVQKTLLEQRDKGKGVLLFSLELDEILSVSDRIAVIFKGRIVDVVDAEGVTRQELGRMMLGSHKDV</sequence>
<dbReference type="Pfam" id="PF00005">
    <property type="entry name" value="ABC_tran"/>
    <property type="match status" value="2"/>
</dbReference>
<dbReference type="CDD" id="cd03215">
    <property type="entry name" value="ABC_Carb_Monos_II"/>
    <property type="match status" value="1"/>
</dbReference>
<dbReference type="PROSITE" id="PS00211">
    <property type="entry name" value="ABC_TRANSPORTER_1"/>
    <property type="match status" value="1"/>
</dbReference>
<dbReference type="InterPro" id="IPR050107">
    <property type="entry name" value="ABC_carbohydrate_import_ATPase"/>
</dbReference>
<dbReference type="SMART" id="SM00382">
    <property type="entry name" value="AAA"/>
    <property type="match status" value="2"/>
</dbReference>
<dbReference type="InterPro" id="IPR017871">
    <property type="entry name" value="ABC_transporter-like_CS"/>
</dbReference>
<evidence type="ECO:0000256" key="1">
    <source>
        <dbReference type="ARBA" id="ARBA00022741"/>
    </source>
</evidence>
<dbReference type="CDD" id="cd03216">
    <property type="entry name" value="ABC_Carb_Monos_I"/>
    <property type="match status" value="1"/>
</dbReference>
<evidence type="ECO:0000259" key="3">
    <source>
        <dbReference type="PROSITE" id="PS50893"/>
    </source>
</evidence>
<comment type="caution">
    <text evidence="4">The sequence shown here is derived from an EMBL/GenBank/DDBJ whole genome shotgun (WGS) entry which is preliminary data.</text>
</comment>
<dbReference type="RefSeq" id="WP_289600281.1">
    <property type="nucleotide sequence ID" value="NZ_JAUDCL010000020.1"/>
</dbReference>
<accession>A0ABT7USE6</accession>
<dbReference type="Proteomes" id="UP001529380">
    <property type="component" value="Unassembled WGS sequence"/>
</dbReference>
<organism evidence="4 5">
    <name type="scientific">Allofournierella massiliensis</name>
    <dbReference type="NCBI Taxonomy" id="1650663"/>
    <lineage>
        <taxon>Bacteria</taxon>
        <taxon>Bacillati</taxon>
        <taxon>Bacillota</taxon>
        <taxon>Clostridia</taxon>
        <taxon>Eubacteriales</taxon>
        <taxon>Oscillospiraceae</taxon>
        <taxon>Allofournierella</taxon>
    </lineage>
</organism>
<evidence type="ECO:0000256" key="2">
    <source>
        <dbReference type="ARBA" id="ARBA00022840"/>
    </source>
</evidence>
<dbReference type="PANTHER" id="PTHR43790">
    <property type="entry name" value="CARBOHYDRATE TRANSPORT ATP-BINDING PROTEIN MG119-RELATED"/>
    <property type="match status" value="1"/>
</dbReference>
<name>A0ABT7USE6_9FIRM</name>
<dbReference type="InterPro" id="IPR027417">
    <property type="entry name" value="P-loop_NTPase"/>
</dbReference>
<feature type="domain" description="ABC transporter" evidence="3">
    <location>
        <begin position="258"/>
        <end position="503"/>
    </location>
</feature>
<dbReference type="PROSITE" id="PS50893">
    <property type="entry name" value="ABC_TRANSPORTER_2"/>
    <property type="match status" value="2"/>
</dbReference>
<dbReference type="GO" id="GO:0005524">
    <property type="term" value="F:ATP binding"/>
    <property type="evidence" value="ECO:0007669"/>
    <property type="project" value="UniProtKB-KW"/>
</dbReference>
<evidence type="ECO:0000313" key="5">
    <source>
        <dbReference type="Proteomes" id="UP001529380"/>
    </source>
</evidence>
<keyword evidence="5" id="KW-1185">Reference proteome</keyword>
<dbReference type="InterPro" id="IPR003439">
    <property type="entry name" value="ABC_transporter-like_ATP-bd"/>
</dbReference>